<feature type="compositionally biased region" description="Low complexity" evidence="1">
    <location>
        <begin position="195"/>
        <end position="209"/>
    </location>
</feature>
<gene>
    <name evidence="2" type="ORF">P691DRAFT_813499</name>
</gene>
<dbReference type="EMBL" id="MU151148">
    <property type="protein sequence ID" value="KAF9448841.1"/>
    <property type="molecule type" value="Genomic_DNA"/>
</dbReference>
<dbReference type="InterPro" id="IPR011990">
    <property type="entry name" value="TPR-like_helical_dom_sf"/>
</dbReference>
<sequence>MTTTFPPEQPNFKFQHASPLDSLVRKTSKRARAAVQSTTSHQYPFSLIDSYSTMRTSQDEDEGEPYGGYVEEFPLTLPRHPLSQQQSPTSPLLHGHFARQSVATVSGSYTDTRTSMDSRNAYQELEYRYHDDESIYSQNDPPPPAIRDSWRSGVSSRSTRPYDPDIPTSSKFLNHNSNPQPPAMTLEPPRSQQWTSVVPTVVVSSPDVDNSGNRSGRAPVVRPITSNFSRPVRPSQPDAPQQVTAPPPLPPNSDEQKRRVLERNATRATSQTPPQESQQQMKFFHRSTPPAPNPNPYLSMTDNHTQQLRYEAARHIPPVDPLPNPYAERAAIPPLQINRLNKPNPEPHLLNTTSTSQPTRNRRPSPQPSDQHSDRRPPQPSSVPQSNGNRDMRSHLAPITLPRHPPTRSDSPASLYSAYSYYNYEGAVPSPVGSDASGRSSRASPVLQPPTSQPQGSQHLQPIPPQNGQTRSRIPTMRSPSPIAAEPQTPQDFLQLGIQNHEANRLGEAAIYFEKSAKENGGCGVGMLMWGLTLRHGWGCEKNEKVGFKWLRKAAEHAVVDLESARGGQGVDAGPVQEELVLAIYEVGQCFFHGWGVSKDQKMAVSYYTVAARLGDPDAQNDLAFCLANGKGCKKDRKEAAKWYRAAVAQGVSDVGLAWIYKEKFM</sequence>
<protein>
    <recommendedName>
        <fullName evidence="4">HCP-like protein</fullName>
    </recommendedName>
</protein>
<keyword evidence="3" id="KW-1185">Reference proteome</keyword>
<name>A0A9P5XFH3_9AGAR</name>
<dbReference type="OrthoDB" id="2148946at2759"/>
<feature type="compositionally biased region" description="Polar residues" evidence="1">
    <location>
        <begin position="167"/>
        <end position="178"/>
    </location>
</feature>
<dbReference type="SUPFAM" id="SSF81901">
    <property type="entry name" value="HCP-like"/>
    <property type="match status" value="1"/>
</dbReference>
<dbReference type="AlphaFoldDB" id="A0A9P5XFH3"/>
<comment type="caution">
    <text evidence="2">The sequence shown here is derived from an EMBL/GenBank/DDBJ whole genome shotgun (WGS) entry which is preliminary data.</text>
</comment>
<organism evidence="2 3">
    <name type="scientific">Macrolepiota fuliginosa MF-IS2</name>
    <dbReference type="NCBI Taxonomy" id="1400762"/>
    <lineage>
        <taxon>Eukaryota</taxon>
        <taxon>Fungi</taxon>
        <taxon>Dikarya</taxon>
        <taxon>Basidiomycota</taxon>
        <taxon>Agaricomycotina</taxon>
        <taxon>Agaricomycetes</taxon>
        <taxon>Agaricomycetidae</taxon>
        <taxon>Agaricales</taxon>
        <taxon>Agaricineae</taxon>
        <taxon>Agaricaceae</taxon>
        <taxon>Macrolepiota</taxon>
    </lineage>
</organism>
<feature type="compositionally biased region" description="Low complexity" evidence="1">
    <location>
        <begin position="269"/>
        <end position="280"/>
    </location>
</feature>
<accession>A0A9P5XFH3</accession>
<feature type="region of interest" description="Disordered" evidence="1">
    <location>
        <begin position="132"/>
        <end position="301"/>
    </location>
</feature>
<dbReference type="PANTHER" id="PTHR43628:SF1">
    <property type="entry name" value="CHITIN SYNTHASE REGULATORY FACTOR 2-RELATED"/>
    <property type="match status" value="1"/>
</dbReference>
<evidence type="ECO:0000256" key="1">
    <source>
        <dbReference type="SAM" id="MobiDB-lite"/>
    </source>
</evidence>
<evidence type="ECO:0000313" key="3">
    <source>
        <dbReference type="Proteomes" id="UP000807342"/>
    </source>
</evidence>
<feature type="compositionally biased region" description="Basic and acidic residues" evidence="1">
    <location>
        <begin position="254"/>
        <end position="265"/>
    </location>
</feature>
<feature type="region of interest" description="Disordered" evidence="1">
    <location>
        <begin position="337"/>
        <end position="412"/>
    </location>
</feature>
<dbReference type="GO" id="GO:0010972">
    <property type="term" value="P:negative regulation of G2/M transition of mitotic cell cycle"/>
    <property type="evidence" value="ECO:0007669"/>
    <property type="project" value="TreeGrafter"/>
</dbReference>
<feature type="compositionally biased region" description="Polar residues" evidence="1">
    <location>
        <begin position="350"/>
        <end position="359"/>
    </location>
</feature>
<dbReference type="Gene3D" id="1.25.40.10">
    <property type="entry name" value="Tetratricopeptide repeat domain"/>
    <property type="match status" value="1"/>
</dbReference>
<reference evidence="2" key="1">
    <citation type="submission" date="2020-11" db="EMBL/GenBank/DDBJ databases">
        <authorList>
            <consortium name="DOE Joint Genome Institute"/>
            <person name="Ahrendt S."/>
            <person name="Riley R."/>
            <person name="Andreopoulos W."/>
            <person name="Labutti K."/>
            <person name="Pangilinan J."/>
            <person name="Ruiz-Duenas F.J."/>
            <person name="Barrasa J.M."/>
            <person name="Sanchez-Garcia M."/>
            <person name="Camarero S."/>
            <person name="Miyauchi S."/>
            <person name="Serrano A."/>
            <person name="Linde D."/>
            <person name="Babiker R."/>
            <person name="Drula E."/>
            <person name="Ayuso-Fernandez I."/>
            <person name="Pacheco R."/>
            <person name="Padilla G."/>
            <person name="Ferreira P."/>
            <person name="Barriuso J."/>
            <person name="Kellner H."/>
            <person name="Castanera R."/>
            <person name="Alfaro M."/>
            <person name="Ramirez L."/>
            <person name="Pisabarro A.G."/>
            <person name="Kuo A."/>
            <person name="Tritt A."/>
            <person name="Lipzen A."/>
            <person name="He G."/>
            <person name="Yan M."/>
            <person name="Ng V."/>
            <person name="Cullen D."/>
            <person name="Martin F."/>
            <person name="Rosso M.-N."/>
            <person name="Henrissat B."/>
            <person name="Hibbett D."/>
            <person name="Martinez A.T."/>
            <person name="Grigoriev I.V."/>
        </authorList>
    </citation>
    <scope>NUCLEOTIDE SEQUENCE</scope>
    <source>
        <strain evidence="2">MF-IS2</strain>
    </source>
</reference>
<evidence type="ECO:0008006" key="4">
    <source>
        <dbReference type="Google" id="ProtNLM"/>
    </source>
</evidence>
<dbReference type="PANTHER" id="PTHR43628">
    <property type="entry name" value="ACTIVATOR OF C KINASE PROTEIN 1-RELATED"/>
    <property type="match status" value="1"/>
</dbReference>
<feature type="region of interest" description="Disordered" evidence="1">
    <location>
        <begin position="53"/>
        <end position="72"/>
    </location>
</feature>
<feature type="compositionally biased region" description="Low complexity" evidence="1">
    <location>
        <begin position="433"/>
        <end position="444"/>
    </location>
</feature>
<dbReference type="Proteomes" id="UP000807342">
    <property type="component" value="Unassembled WGS sequence"/>
</dbReference>
<evidence type="ECO:0000313" key="2">
    <source>
        <dbReference type="EMBL" id="KAF9448841.1"/>
    </source>
</evidence>
<dbReference type="InterPro" id="IPR052945">
    <property type="entry name" value="Mitotic_Regulator"/>
</dbReference>
<dbReference type="SMART" id="SM00671">
    <property type="entry name" value="SEL1"/>
    <property type="match status" value="3"/>
</dbReference>
<feature type="region of interest" description="Disordered" evidence="1">
    <location>
        <begin position="431"/>
        <end position="487"/>
    </location>
</feature>
<proteinExistence type="predicted"/>
<dbReference type="Pfam" id="PF08238">
    <property type="entry name" value="Sel1"/>
    <property type="match status" value="3"/>
</dbReference>
<dbReference type="GO" id="GO:0032153">
    <property type="term" value="C:cell division site"/>
    <property type="evidence" value="ECO:0007669"/>
    <property type="project" value="TreeGrafter"/>
</dbReference>
<dbReference type="InterPro" id="IPR006597">
    <property type="entry name" value="Sel1-like"/>
</dbReference>
<feature type="compositionally biased region" description="Polar residues" evidence="1">
    <location>
        <begin position="453"/>
        <end position="473"/>
    </location>
</feature>